<sequence>MRIHEVVLRKPVGDLPVATDFEIRERPLPDPRPGQELLVRVLYLSFDPYIGSRLRGRHMGLPAPLPGESLPGECVAEVLRSIHPDFKAGDLVAGEVGWADFGLLPAAGARRLVTVARPSTHLGVLGMPGLTAWAGVTQLARVRAGDVFSVNAAAGPVGGTAGQIARLLGARTVGIAGGAEKCALVRDIYGFDACVDYHAADWTTAYAAALGAGSTVHFENVGATLLATALSHIQIGARLVLCGLVEHYHGGPTPQVPIIPIIAKRAQVLGLVVYDFYARWGEWLDVAIPWVEEGRLRVVEDVAEGLSNAPLHFEALMLGRNRGKSLVKVAPDAP</sequence>
<reference evidence="4 5" key="1">
    <citation type="submission" date="2020-08" db="EMBL/GenBank/DDBJ databases">
        <title>Genomic Encyclopedia of Type Strains, Phase IV (KMG-IV): sequencing the most valuable type-strain genomes for metagenomic binning, comparative biology and taxonomic classification.</title>
        <authorList>
            <person name="Goeker M."/>
        </authorList>
    </citation>
    <scope>NUCLEOTIDE SEQUENCE [LARGE SCALE GENOMIC DNA]</scope>
    <source>
        <strain evidence="4 5">DSM 22198</strain>
    </source>
</reference>
<dbReference type="AlphaFoldDB" id="A0A7X0B177"/>
<dbReference type="CDD" id="cd05288">
    <property type="entry name" value="PGDH"/>
    <property type="match status" value="1"/>
</dbReference>
<evidence type="ECO:0000313" key="4">
    <source>
        <dbReference type="EMBL" id="MBB6253091.1"/>
    </source>
</evidence>
<proteinExistence type="predicted"/>
<dbReference type="PANTHER" id="PTHR43205:SF7">
    <property type="entry name" value="PROSTAGLANDIN REDUCTASE 1"/>
    <property type="match status" value="1"/>
</dbReference>
<evidence type="ECO:0000256" key="1">
    <source>
        <dbReference type="ARBA" id="ARBA00023002"/>
    </source>
</evidence>
<dbReference type="RefSeq" id="WP_184803158.1">
    <property type="nucleotide sequence ID" value="NZ_JACIIZ010000010.1"/>
</dbReference>
<dbReference type="SUPFAM" id="SSF51735">
    <property type="entry name" value="NAD(P)-binding Rossmann-fold domains"/>
    <property type="match status" value="1"/>
</dbReference>
<evidence type="ECO:0000259" key="3">
    <source>
        <dbReference type="Pfam" id="PF16884"/>
    </source>
</evidence>
<dbReference type="GO" id="GO:0016628">
    <property type="term" value="F:oxidoreductase activity, acting on the CH-CH group of donors, NAD or NADP as acceptor"/>
    <property type="evidence" value="ECO:0007669"/>
    <property type="project" value="InterPro"/>
</dbReference>
<protein>
    <recommendedName>
        <fullName evidence="6">NADP-dependent oxidoreductase</fullName>
    </recommendedName>
</protein>
<feature type="domain" description="Alcohol dehydrogenase-like C-terminal" evidence="2">
    <location>
        <begin position="156"/>
        <end position="285"/>
    </location>
</feature>
<dbReference type="InterPro" id="IPR011032">
    <property type="entry name" value="GroES-like_sf"/>
</dbReference>
<evidence type="ECO:0000259" key="2">
    <source>
        <dbReference type="Pfam" id="PF00107"/>
    </source>
</evidence>
<organism evidence="4 5">
    <name type="scientific">Nitrospirillum iridis</name>
    <dbReference type="NCBI Taxonomy" id="765888"/>
    <lineage>
        <taxon>Bacteria</taxon>
        <taxon>Pseudomonadati</taxon>
        <taxon>Pseudomonadota</taxon>
        <taxon>Alphaproteobacteria</taxon>
        <taxon>Rhodospirillales</taxon>
        <taxon>Azospirillaceae</taxon>
        <taxon>Nitrospirillum</taxon>
    </lineage>
</organism>
<keyword evidence="5" id="KW-1185">Reference proteome</keyword>
<accession>A0A7X0B177</accession>
<dbReference type="SUPFAM" id="SSF50129">
    <property type="entry name" value="GroES-like"/>
    <property type="match status" value="1"/>
</dbReference>
<keyword evidence="1" id="KW-0560">Oxidoreductase</keyword>
<dbReference type="Gene3D" id="3.90.180.10">
    <property type="entry name" value="Medium-chain alcohol dehydrogenases, catalytic domain"/>
    <property type="match status" value="1"/>
</dbReference>
<dbReference type="PANTHER" id="PTHR43205">
    <property type="entry name" value="PROSTAGLANDIN REDUCTASE"/>
    <property type="match status" value="1"/>
</dbReference>
<comment type="caution">
    <text evidence="4">The sequence shown here is derived from an EMBL/GenBank/DDBJ whole genome shotgun (WGS) entry which is preliminary data.</text>
</comment>
<dbReference type="Proteomes" id="UP000539175">
    <property type="component" value="Unassembled WGS sequence"/>
</dbReference>
<evidence type="ECO:0000313" key="5">
    <source>
        <dbReference type="Proteomes" id="UP000539175"/>
    </source>
</evidence>
<evidence type="ECO:0008006" key="6">
    <source>
        <dbReference type="Google" id="ProtNLM"/>
    </source>
</evidence>
<dbReference type="Pfam" id="PF00107">
    <property type="entry name" value="ADH_zinc_N"/>
    <property type="match status" value="1"/>
</dbReference>
<name>A0A7X0B177_9PROT</name>
<feature type="domain" description="Oxidoreductase N-terminal" evidence="3">
    <location>
        <begin position="5"/>
        <end position="108"/>
    </location>
</feature>
<dbReference type="Pfam" id="PF16884">
    <property type="entry name" value="ADH_N_2"/>
    <property type="match status" value="1"/>
</dbReference>
<dbReference type="Gene3D" id="3.40.50.720">
    <property type="entry name" value="NAD(P)-binding Rossmann-like Domain"/>
    <property type="match status" value="1"/>
</dbReference>
<dbReference type="InterPro" id="IPR045010">
    <property type="entry name" value="MDR_fam"/>
</dbReference>
<dbReference type="InterPro" id="IPR013149">
    <property type="entry name" value="ADH-like_C"/>
</dbReference>
<dbReference type="EMBL" id="JACIIZ010000010">
    <property type="protein sequence ID" value="MBB6253091.1"/>
    <property type="molecule type" value="Genomic_DNA"/>
</dbReference>
<dbReference type="InterPro" id="IPR041694">
    <property type="entry name" value="ADH_N_2"/>
</dbReference>
<dbReference type="InterPro" id="IPR036291">
    <property type="entry name" value="NAD(P)-bd_dom_sf"/>
</dbReference>
<gene>
    <name evidence="4" type="ORF">FHS74_003660</name>
</gene>